<dbReference type="RefSeq" id="WP_008668102.1">
    <property type="nucleotide sequence ID" value="NZ_DAWEOC010000005.1"/>
</dbReference>
<dbReference type="Proteomes" id="UP000186631">
    <property type="component" value="Unassembled WGS sequence"/>
</dbReference>
<dbReference type="AlphaFoldDB" id="A0A1Q6IWL7"/>
<reference evidence="2 3" key="1">
    <citation type="journal article" date="2016" name="Nat. Biotechnol.">
        <title>Measurement of bacterial replication rates in microbial communities.</title>
        <authorList>
            <person name="Brown C.T."/>
            <person name="Olm M.R."/>
            <person name="Thomas B.C."/>
            <person name="Banfield J.F."/>
        </authorList>
    </citation>
    <scope>NUCLEOTIDE SEQUENCE [LARGE SCALE GENOMIC DNA]</scope>
    <source>
        <strain evidence="2">42_262</strain>
    </source>
</reference>
<evidence type="ECO:0000313" key="2">
    <source>
        <dbReference type="EMBL" id="OKZ45290.1"/>
    </source>
</evidence>
<protein>
    <recommendedName>
        <fullName evidence="4">DUF2958 domain-containing protein</fullName>
    </recommendedName>
</protein>
<accession>A0A1Q6IWL7</accession>
<organism evidence="2 3">
    <name type="scientific">Phocaeicola vulgatus</name>
    <name type="common">Bacteroides vulgatus</name>
    <dbReference type="NCBI Taxonomy" id="821"/>
    <lineage>
        <taxon>Bacteria</taxon>
        <taxon>Pseudomonadati</taxon>
        <taxon>Bacteroidota</taxon>
        <taxon>Bacteroidia</taxon>
        <taxon>Bacteroidales</taxon>
        <taxon>Bacteroidaceae</taxon>
        <taxon>Phocaeicola</taxon>
    </lineage>
</organism>
<name>A0A1Q6IWL7_PHOVU</name>
<dbReference type="EMBL" id="MNQV01000214">
    <property type="protein sequence ID" value="OKZ45290.1"/>
    <property type="molecule type" value="Genomic_DNA"/>
</dbReference>
<dbReference type="EMBL" id="JAWDET010000002">
    <property type="protein sequence ID" value="MDU0239163.1"/>
    <property type="molecule type" value="Genomic_DNA"/>
</dbReference>
<evidence type="ECO:0008006" key="4">
    <source>
        <dbReference type="Google" id="ProtNLM"/>
    </source>
</evidence>
<sequence length="110" mass="12533">MITISRELENAFGLSPLYSKEGQGFNATVLAMFVLPGTSACWMATEAERQPNGDWVFFGYCHIHEWEWGYFSFSELAELDLHGYVVETLRIQPDKLKVIDCYNAFQKVAG</sequence>
<gene>
    <name evidence="2" type="ORF">BHV80_12845</name>
    <name evidence="1" type="ORF">RVH43_00540</name>
</gene>
<evidence type="ECO:0000313" key="1">
    <source>
        <dbReference type="EMBL" id="MDU0239163.1"/>
    </source>
</evidence>
<reference evidence="1" key="2">
    <citation type="submission" date="2023-10" db="EMBL/GenBank/DDBJ databases">
        <title>Genome of Potential pathogenic bacteria in Crohn's disease.</title>
        <authorList>
            <person name="Rodriguez-Palacios A."/>
        </authorList>
    </citation>
    <scope>NUCLEOTIDE SEQUENCE</scope>
    <source>
        <strain evidence="1">CavFT-hAR11</strain>
    </source>
</reference>
<evidence type="ECO:0000313" key="3">
    <source>
        <dbReference type="Proteomes" id="UP000186631"/>
    </source>
</evidence>
<proteinExistence type="predicted"/>
<comment type="caution">
    <text evidence="2">The sequence shown here is derived from an EMBL/GenBank/DDBJ whole genome shotgun (WGS) entry which is preliminary data.</text>
</comment>
<dbReference type="Proteomes" id="UP001181239">
    <property type="component" value="Unassembled WGS sequence"/>
</dbReference>